<dbReference type="PANTHER" id="PTHR21248">
    <property type="entry name" value="CARDIOLIPIN SYNTHASE"/>
    <property type="match status" value="1"/>
</dbReference>
<evidence type="ECO:0000256" key="8">
    <source>
        <dbReference type="ARBA" id="ARBA00023264"/>
    </source>
</evidence>
<dbReference type="Gene3D" id="3.30.870.10">
    <property type="entry name" value="Endonuclease Chain A"/>
    <property type="match status" value="2"/>
</dbReference>
<feature type="domain" description="PLD phosphodiesterase" evidence="10">
    <location>
        <begin position="129"/>
        <end position="156"/>
    </location>
</feature>
<dbReference type="InterPro" id="IPR001736">
    <property type="entry name" value="PLipase_D/transphosphatidylase"/>
</dbReference>
<evidence type="ECO:0000259" key="10">
    <source>
        <dbReference type="PROSITE" id="PS50035"/>
    </source>
</evidence>
<dbReference type="Proteomes" id="UP000520513">
    <property type="component" value="Unassembled WGS sequence"/>
</dbReference>
<dbReference type="GO" id="GO:0008808">
    <property type="term" value="F:cardiolipin synthase activity"/>
    <property type="evidence" value="ECO:0007669"/>
    <property type="project" value="InterPro"/>
</dbReference>
<keyword evidence="4" id="KW-0677">Repeat</keyword>
<keyword evidence="5 9" id="KW-0443">Lipid metabolism</keyword>
<dbReference type="HAMAP" id="MF_01917">
    <property type="entry name" value="Cardiolipin_synth_ClsB"/>
    <property type="match status" value="1"/>
</dbReference>
<comment type="caution">
    <text evidence="12">The sequence shown here is derived from an EMBL/GenBank/DDBJ whole genome shotgun (WGS) entry which is preliminary data.</text>
</comment>
<evidence type="ECO:0000256" key="3">
    <source>
        <dbReference type="ARBA" id="ARBA00022679"/>
    </source>
</evidence>
<feature type="active site" evidence="9">
    <location>
        <position position="141"/>
    </location>
</feature>
<feature type="active site" evidence="9">
    <location>
        <position position="134"/>
    </location>
</feature>
<dbReference type="CDD" id="cd09159">
    <property type="entry name" value="PLDc_ybhO_like_2"/>
    <property type="match status" value="1"/>
</dbReference>
<evidence type="ECO:0000256" key="4">
    <source>
        <dbReference type="ARBA" id="ARBA00022737"/>
    </source>
</evidence>
<dbReference type="PROSITE" id="PS50035">
    <property type="entry name" value="PLD"/>
    <property type="match status" value="2"/>
</dbReference>
<evidence type="ECO:0000256" key="6">
    <source>
        <dbReference type="ARBA" id="ARBA00023136"/>
    </source>
</evidence>
<feature type="active site" evidence="9">
    <location>
        <position position="313"/>
    </location>
</feature>
<evidence type="ECO:0000256" key="7">
    <source>
        <dbReference type="ARBA" id="ARBA00023209"/>
    </source>
</evidence>
<reference evidence="13 14" key="1">
    <citation type="submission" date="2020-04" db="EMBL/GenBank/DDBJ databases">
        <title>Pseudomonas crami sp. nov., a novel proteolytic bacterial species isolated from cream.</title>
        <authorList>
            <person name="Hofmann K."/>
            <person name="Woller A."/>
            <person name="Huptas C."/>
            <person name="Wenning M."/>
            <person name="Scherer S."/>
            <person name="Doll E.V."/>
        </authorList>
    </citation>
    <scope>NUCLEOTIDE SEQUENCE [LARGE SCALE GENOMIC DNA]</scope>
    <source>
        <strain evidence="11 14">WS 5096</strain>
        <strain evidence="12 13">WS 5106</strain>
    </source>
</reference>
<comment type="subcellular location">
    <subcellularLocation>
        <location evidence="9">Cell membrane</location>
        <topology evidence="9">Peripheral membrane protein</topology>
    </subcellularLocation>
</comment>
<keyword evidence="3 9" id="KW-0808">Transferase</keyword>
<evidence type="ECO:0000256" key="9">
    <source>
        <dbReference type="HAMAP-Rule" id="MF_01917"/>
    </source>
</evidence>
<proteinExistence type="inferred from homology"/>
<keyword evidence="8 9" id="KW-1208">Phospholipid metabolism</keyword>
<evidence type="ECO:0000313" key="11">
    <source>
        <dbReference type="EMBL" id="MBC2382786.1"/>
    </source>
</evidence>
<dbReference type="EMBL" id="JAAXCZ010000008">
    <property type="protein sequence ID" value="MBC2382786.1"/>
    <property type="molecule type" value="Genomic_DNA"/>
</dbReference>
<evidence type="ECO:0000256" key="2">
    <source>
        <dbReference type="ARBA" id="ARBA00022516"/>
    </source>
</evidence>
<evidence type="ECO:0000313" key="12">
    <source>
        <dbReference type="EMBL" id="MBC2408668.1"/>
    </source>
</evidence>
<sequence>MNIAVEHIATDQPPDDAKARDLDYGWQSGNQIELLENGEAYFPRVFDALRVAQREILLETFILFEDKVGHALQRILIEAAQRGVNVVVSLDGFGCGELSPSFLGELAQAGVTVQMFDPASKTLGVRTNWFRRLHRKIVVVDATVAFIGGINFSADHLGDFGPEAKQDYAVQVTGPAVADLHHFALAQSGRQVRTRRGWRRRQQRPPLWSTDNADGLVRLIYRDNVQHRDDIEEAYIHALSKAQKRVVIANAYFFPGYRLLREIRNAARRGVHVQLIMQGQPDVLLAKLAARMLYDYLLKDGVVIHEYCQRPLHGKVALVDDEWSTVGSSNLDPLSLSLNLEANVLIRDRAFNQQLYERLDILANTHCQTMPENRTPRLWLWRLTVGFLVFHVMRHFPALTGWLPAHKPRLKPFESQAHDL</sequence>
<name>A0A7X1E058_9PSED</name>
<evidence type="ECO:0000256" key="5">
    <source>
        <dbReference type="ARBA" id="ARBA00023098"/>
    </source>
</evidence>
<dbReference type="EC" id="2.7.8.-" evidence="9"/>
<feature type="active site" evidence="9">
    <location>
        <position position="320"/>
    </location>
</feature>
<comment type="catalytic activity">
    <reaction evidence="9">
        <text>2 a 1,2-diacyl-sn-glycero-3-phospho-(1'-sn-glycerol) = a cardiolipin + glycerol</text>
        <dbReference type="Rhea" id="RHEA:31451"/>
        <dbReference type="ChEBI" id="CHEBI:17754"/>
        <dbReference type="ChEBI" id="CHEBI:62237"/>
        <dbReference type="ChEBI" id="CHEBI:64716"/>
    </reaction>
</comment>
<comment type="similarity">
    <text evidence="9">Belongs to the phospholipase D family. Cardiolipin synthase subfamily. ClsB sub-subfamily.</text>
</comment>
<dbReference type="InterPro" id="IPR030872">
    <property type="entry name" value="Cardiolipin_synth_ClsB"/>
</dbReference>
<keyword evidence="2 9" id="KW-0444">Lipid biosynthesis</keyword>
<dbReference type="Proteomes" id="UP000534677">
    <property type="component" value="Unassembled WGS sequence"/>
</dbReference>
<dbReference type="SMART" id="SM00155">
    <property type="entry name" value="PLDc"/>
    <property type="match status" value="2"/>
</dbReference>
<keyword evidence="6 9" id="KW-0472">Membrane</keyword>
<dbReference type="NCBIfam" id="NF008427">
    <property type="entry name" value="PRK11263.1"/>
    <property type="match status" value="1"/>
</dbReference>
<keyword evidence="7 9" id="KW-0594">Phospholipid biosynthesis</keyword>
<organism evidence="12 13">
    <name type="scientific">Pseudomonas cremoris</name>
    <dbReference type="NCBI Taxonomy" id="2724178"/>
    <lineage>
        <taxon>Bacteria</taxon>
        <taxon>Pseudomonadati</taxon>
        <taxon>Pseudomonadota</taxon>
        <taxon>Gammaproteobacteria</taxon>
        <taxon>Pseudomonadales</taxon>
        <taxon>Pseudomonadaceae</taxon>
        <taxon>Pseudomonas</taxon>
    </lineage>
</organism>
<comment type="function">
    <text evidence="9">Catalyzes the phosphatidyl group transfer from one phosphatidylglycerol molecule to another to form cardiolipin (CL) (diphosphatidylglycerol) and glycerol.</text>
</comment>
<feature type="domain" description="PLD phosphodiesterase" evidence="10">
    <location>
        <begin position="308"/>
        <end position="335"/>
    </location>
</feature>
<evidence type="ECO:0000313" key="13">
    <source>
        <dbReference type="Proteomes" id="UP000520513"/>
    </source>
</evidence>
<evidence type="ECO:0000313" key="14">
    <source>
        <dbReference type="Proteomes" id="UP000534677"/>
    </source>
</evidence>
<gene>
    <name evidence="9 12" type="primary">clsB</name>
    <name evidence="11" type="ORF">HF209_17730</name>
    <name evidence="12" type="ORF">HF257_21880</name>
</gene>
<dbReference type="Pfam" id="PF13091">
    <property type="entry name" value="PLDc_2"/>
    <property type="match status" value="2"/>
</dbReference>
<keyword evidence="1 9" id="KW-1003">Cell membrane</keyword>
<dbReference type="PANTHER" id="PTHR21248:SF23">
    <property type="entry name" value="CARDIOLIPIN SYNTHASE B"/>
    <property type="match status" value="1"/>
</dbReference>
<evidence type="ECO:0000256" key="1">
    <source>
        <dbReference type="ARBA" id="ARBA00022475"/>
    </source>
</evidence>
<dbReference type="GO" id="GO:0005886">
    <property type="term" value="C:plasma membrane"/>
    <property type="evidence" value="ECO:0007669"/>
    <property type="project" value="UniProtKB-SubCell"/>
</dbReference>
<keyword evidence="14" id="KW-1185">Reference proteome</keyword>
<dbReference type="AlphaFoldDB" id="A0A7X1E058"/>
<dbReference type="GO" id="GO:0032049">
    <property type="term" value="P:cardiolipin biosynthetic process"/>
    <property type="evidence" value="ECO:0007669"/>
    <property type="project" value="InterPro"/>
</dbReference>
<accession>A0A7X1E058</accession>
<dbReference type="RefSeq" id="WP_185708659.1">
    <property type="nucleotide sequence ID" value="NZ_JAAXCY010000009.1"/>
</dbReference>
<protein>
    <recommendedName>
        <fullName evidence="9">Cardiolipin synthase B</fullName>
        <shortName evidence="9">CL synthase</shortName>
        <ecNumber evidence="9">2.7.8.-</ecNumber>
    </recommendedName>
</protein>
<dbReference type="InterPro" id="IPR025202">
    <property type="entry name" value="PLD-like_dom"/>
</dbReference>
<dbReference type="CDD" id="cd09110">
    <property type="entry name" value="PLDc_CLS_1"/>
    <property type="match status" value="1"/>
</dbReference>
<feature type="active site" evidence="9">
    <location>
        <position position="315"/>
    </location>
</feature>
<dbReference type="EMBL" id="JAAXCY010000009">
    <property type="protein sequence ID" value="MBC2408668.1"/>
    <property type="molecule type" value="Genomic_DNA"/>
</dbReference>
<feature type="active site" evidence="9">
    <location>
        <position position="136"/>
    </location>
</feature>
<dbReference type="SUPFAM" id="SSF56024">
    <property type="entry name" value="Phospholipase D/nuclease"/>
    <property type="match status" value="2"/>
</dbReference>